<protein>
    <submittedName>
        <fullName evidence="2">YkgJ family cysteine cluster protein</fullName>
    </submittedName>
</protein>
<dbReference type="AlphaFoldDB" id="A0A432M5Z6"/>
<dbReference type="EMBL" id="RYYV01000006">
    <property type="protein sequence ID" value="RUL75940.1"/>
    <property type="molecule type" value="Genomic_DNA"/>
</dbReference>
<gene>
    <name evidence="2" type="ORF">EKH80_09450</name>
</gene>
<proteinExistence type="predicted"/>
<feature type="region of interest" description="Disordered" evidence="1">
    <location>
        <begin position="1"/>
        <end position="20"/>
    </location>
</feature>
<accession>A0A432M5Z6</accession>
<name>A0A432M5Z6_9GAMM</name>
<sequence length="117" mass="12835">MPDHSNRRADRTPSGKKAKSTANCATCAAVCCRLIVVLAPEDNVPTHLTSYLPNGVHVMAHGEDGWCVALDRTHMNCGIYADRPSTCRRFVMGGPYCRAVRSDYAKQPSRSIDITLK</sequence>
<dbReference type="Proteomes" id="UP000274358">
    <property type="component" value="Unassembled WGS sequence"/>
</dbReference>
<dbReference type="InterPro" id="IPR005358">
    <property type="entry name" value="Puta_zinc/iron-chelating_dom"/>
</dbReference>
<comment type="caution">
    <text evidence="2">The sequence shown here is derived from an EMBL/GenBank/DDBJ whole genome shotgun (WGS) entry which is preliminary data.</text>
</comment>
<dbReference type="Pfam" id="PF03692">
    <property type="entry name" value="CxxCxxCC"/>
    <property type="match status" value="1"/>
</dbReference>
<evidence type="ECO:0000256" key="1">
    <source>
        <dbReference type="SAM" id="MobiDB-lite"/>
    </source>
</evidence>
<organism evidence="2 3">
    <name type="scientific">Dyella choica</name>
    <dbReference type="NCBI Taxonomy" id="1927959"/>
    <lineage>
        <taxon>Bacteria</taxon>
        <taxon>Pseudomonadati</taxon>
        <taxon>Pseudomonadota</taxon>
        <taxon>Gammaproteobacteria</taxon>
        <taxon>Lysobacterales</taxon>
        <taxon>Rhodanobacteraceae</taxon>
        <taxon>Dyella</taxon>
    </lineage>
</organism>
<evidence type="ECO:0000313" key="3">
    <source>
        <dbReference type="Proteomes" id="UP000274358"/>
    </source>
</evidence>
<keyword evidence="3" id="KW-1185">Reference proteome</keyword>
<dbReference type="OrthoDB" id="71604at2"/>
<feature type="compositionally biased region" description="Basic and acidic residues" evidence="1">
    <location>
        <begin position="1"/>
        <end position="13"/>
    </location>
</feature>
<dbReference type="RefSeq" id="WP_126684505.1">
    <property type="nucleotide sequence ID" value="NZ_RYYV01000006.1"/>
</dbReference>
<evidence type="ECO:0000313" key="2">
    <source>
        <dbReference type="EMBL" id="RUL75940.1"/>
    </source>
</evidence>
<reference evidence="2 3" key="1">
    <citation type="submission" date="2018-12" db="EMBL/GenBank/DDBJ databases">
        <title>Dyella dinghuensis sp. nov. DHOA06 and Dyella choica sp. nov. 4M-K27, isolated from forest soil.</title>
        <authorList>
            <person name="Qiu L.-H."/>
            <person name="Gao Z.-H."/>
        </authorList>
    </citation>
    <scope>NUCLEOTIDE SEQUENCE [LARGE SCALE GENOMIC DNA]</scope>
    <source>
        <strain evidence="2 3">4M-K27</strain>
    </source>
</reference>